<gene>
    <name evidence="2" type="primary">P0679C08.29</name>
</gene>
<accession>Q9FPC2</accession>
<reference evidence="3" key="1">
    <citation type="journal article" date="2005" name="Nature">
        <title>The map-based sequence of the rice genome.</title>
        <authorList>
            <consortium name="International rice genome sequencing project (IRGSP)"/>
            <person name="Matsumoto T."/>
            <person name="Wu J."/>
            <person name="Kanamori H."/>
            <person name="Katayose Y."/>
            <person name="Fujisawa M."/>
            <person name="Namiki N."/>
            <person name="Mizuno H."/>
            <person name="Yamamoto K."/>
            <person name="Antonio B.A."/>
            <person name="Baba T."/>
            <person name="Sakata K."/>
            <person name="Nagamura Y."/>
            <person name="Aoki H."/>
            <person name="Arikawa K."/>
            <person name="Arita K."/>
            <person name="Bito T."/>
            <person name="Chiden Y."/>
            <person name="Fujitsuka N."/>
            <person name="Fukunaka R."/>
            <person name="Hamada M."/>
            <person name="Harada C."/>
            <person name="Hayashi A."/>
            <person name="Hijishita S."/>
            <person name="Honda M."/>
            <person name="Hosokawa S."/>
            <person name="Ichikawa Y."/>
            <person name="Idonuma A."/>
            <person name="Iijima M."/>
            <person name="Ikeda M."/>
            <person name="Ikeno M."/>
            <person name="Ito K."/>
            <person name="Ito S."/>
            <person name="Ito T."/>
            <person name="Ito Y."/>
            <person name="Ito Y."/>
            <person name="Iwabuchi A."/>
            <person name="Kamiya K."/>
            <person name="Karasawa W."/>
            <person name="Kurita K."/>
            <person name="Katagiri S."/>
            <person name="Kikuta A."/>
            <person name="Kobayashi H."/>
            <person name="Kobayashi N."/>
            <person name="Machita K."/>
            <person name="Maehara T."/>
            <person name="Masukawa M."/>
            <person name="Mizubayashi T."/>
            <person name="Mukai Y."/>
            <person name="Nagasaki H."/>
            <person name="Nagata Y."/>
            <person name="Naito S."/>
            <person name="Nakashima M."/>
            <person name="Nakama Y."/>
            <person name="Nakamichi Y."/>
            <person name="Nakamura M."/>
            <person name="Meguro A."/>
            <person name="Negishi M."/>
            <person name="Ohta I."/>
            <person name="Ohta T."/>
            <person name="Okamoto M."/>
            <person name="Ono N."/>
            <person name="Saji S."/>
            <person name="Sakaguchi M."/>
            <person name="Sakai K."/>
            <person name="Shibata M."/>
            <person name="Shimokawa T."/>
            <person name="Song J."/>
            <person name="Takazaki Y."/>
            <person name="Terasawa K."/>
            <person name="Tsugane M."/>
            <person name="Tsuji K."/>
            <person name="Ueda S."/>
            <person name="Waki K."/>
            <person name="Yamagata H."/>
            <person name="Yamamoto M."/>
            <person name="Yamamoto S."/>
            <person name="Yamane H."/>
            <person name="Yoshiki S."/>
            <person name="Yoshihara R."/>
            <person name="Yukawa K."/>
            <person name="Zhong H."/>
            <person name="Yano M."/>
            <person name="Yuan Q."/>
            <person name="Ouyang S."/>
            <person name="Liu J."/>
            <person name="Jones K.M."/>
            <person name="Gansberger K."/>
            <person name="Moffat K."/>
            <person name="Hill J."/>
            <person name="Bera J."/>
            <person name="Fadrosh D."/>
            <person name="Jin S."/>
            <person name="Johri S."/>
            <person name="Kim M."/>
            <person name="Overton L."/>
            <person name="Reardon M."/>
            <person name="Tsitrin T."/>
            <person name="Vuong H."/>
            <person name="Weaver B."/>
            <person name="Ciecko A."/>
            <person name="Tallon L."/>
            <person name="Jackson J."/>
            <person name="Pai G."/>
            <person name="Aken S.V."/>
            <person name="Utterback T."/>
            <person name="Reidmuller S."/>
            <person name="Feldblyum T."/>
            <person name="Hsiao J."/>
            <person name="Zismann V."/>
            <person name="Iobst S."/>
            <person name="de Vazeille A.R."/>
            <person name="Buell C.R."/>
            <person name="Ying K."/>
            <person name="Li Y."/>
            <person name="Lu T."/>
            <person name="Huang Y."/>
            <person name="Zhao Q."/>
            <person name="Feng Q."/>
            <person name="Zhang L."/>
            <person name="Zhu J."/>
            <person name="Weng Q."/>
            <person name="Mu J."/>
            <person name="Lu Y."/>
            <person name="Fan D."/>
            <person name="Liu Y."/>
            <person name="Guan J."/>
            <person name="Zhang Y."/>
            <person name="Yu S."/>
            <person name="Liu X."/>
            <person name="Zhang Y."/>
            <person name="Hong G."/>
            <person name="Han B."/>
            <person name="Choisne N."/>
            <person name="Demange N."/>
            <person name="Orjeda G."/>
            <person name="Samain S."/>
            <person name="Cattolico L."/>
            <person name="Pelletier E."/>
            <person name="Couloux A."/>
            <person name="Segurens B."/>
            <person name="Wincker P."/>
            <person name="D'Hont A."/>
            <person name="Scarpelli C."/>
            <person name="Weissenbach J."/>
            <person name="Salanoubat M."/>
            <person name="Quetier F."/>
            <person name="Yu Y."/>
            <person name="Kim H.R."/>
            <person name="Rambo T."/>
            <person name="Currie J."/>
            <person name="Collura K."/>
            <person name="Luo M."/>
            <person name="Yang T."/>
            <person name="Ammiraju J.S.S."/>
            <person name="Engler F."/>
            <person name="Soderlund C."/>
            <person name="Wing R.A."/>
            <person name="Palmer L.E."/>
            <person name="de la Bastide M."/>
            <person name="Spiegel L."/>
            <person name="Nascimento L."/>
            <person name="Zutavern T."/>
            <person name="O'Shaughnessy A."/>
            <person name="Dike S."/>
            <person name="Dedhia N."/>
            <person name="Preston R."/>
            <person name="Balija V."/>
            <person name="McCombie W.R."/>
            <person name="Chow T."/>
            <person name="Chen H."/>
            <person name="Chung M."/>
            <person name="Chen C."/>
            <person name="Shaw J."/>
            <person name="Wu H."/>
            <person name="Hsiao K."/>
            <person name="Chao Y."/>
            <person name="Chu M."/>
            <person name="Cheng C."/>
            <person name="Hour A."/>
            <person name="Lee P."/>
            <person name="Lin S."/>
            <person name="Lin Y."/>
            <person name="Liou J."/>
            <person name="Liu S."/>
            <person name="Hsing Y."/>
            <person name="Raghuvanshi S."/>
            <person name="Mohanty A."/>
            <person name="Bharti A.K."/>
            <person name="Gaur A."/>
            <person name="Gupta V."/>
            <person name="Kumar D."/>
            <person name="Ravi V."/>
            <person name="Vij S."/>
            <person name="Kapur A."/>
            <person name="Khurana P."/>
            <person name="Khurana P."/>
            <person name="Khurana J.P."/>
            <person name="Tyagi A.K."/>
            <person name="Gaikwad K."/>
            <person name="Singh A."/>
            <person name="Dalal V."/>
            <person name="Srivastava S."/>
            <person name="Dixit A."/>
            <person name="Pal A.K."/>
            <person name="Ghazi I.A."/>
            <person name="Yadav M."/>
            <person name="Pandit A."/>
            <person name="Bhargava A."/>
            <person name="Sureshbabu K."/>
            <person name="Batra K."/>
            <person name="Sharma T.R."/>
            <person name="Mohapatra T."/>
            <person name="Singh N.K."/>
            <person name="Messing J."/>
            <person name="Nelson A.B."/>
            <person name="Fuks G."/>
            <person name="Kavchok S."/>
            <person name="Keizer G."/>
            <person name="Linton E."/>
            <person name="Llaca V."/>
            <person name="Song R."/>
            <person name="Tanyolac B."/>
            <person name="Young S."/>
            <person name="Ho-Il K."/>
            <person name="Hahn J.H."/>
            <person name="Sangsakoo G."/>
            <person name="Vanavichit A."/>
            <person name="de Mattos Luiz.A.T."/>
            <person name="Zimmer P.D."/>
            <person name="Malone G."/>
            <person name="Dellagostin O."/>
            <person name="de Oliveira A.C."/>
            <person name="Bevan M."/>
            <person name="Bancroft I."/>
            <person name="Minx P."/>
            <person name="Cordum H."/>
            <person name="Wilson R."/>
            <person name="Cheng Z."/>
            <person name="Jin W."/>
            <person name="Jiang J."/>
            <person name="Leong S.A."/>
            <person name="Iwama H."/>
            <person name="Gojobori T."/>
            <person name="Itoh T."/>
            <person name="Niimura Y."/>
            <person name="Fujii Y."/>
            <person name="Habara T."/>
            <person name="Sakai H."/>
            <person name="Sato Y."/>
            <person name="Wilson G."/>
            <person name="Kumar K."/>
            <person name="McCouch S."/>
            <person name="Juretic N."/>
            <person name="Hoen D."/>
            <person name="Wright S."/>
            <person name="Bruskiewich R."/>
            <person name="Bureau T."/>
            <person name="Miyao A."/>
            <person name="Hirochika H."/>
            <person name="Nishikawa T."/>
            <person name="Kadowaki K."/>
            <person name="Sugiura M."/>
            <person name="Burr B."/>
            <person name="Sasaki T."/>
        </authorList>
    </citation>
    <scope>NUCLEOTIDE SEQUENCE [LARGE SCALE GENOMIC DNA]</scope>
    <source>
        <strain evidence="3">cv. Nipponbare</strain>
    </source>
</reference>
<evidence type="ECO:0000256" key="1">
    <source>
        <dbReference type="SAM" id="MobiDB-lite"/>
    </source>
</evidence>
<evidence type="ECO:0000313" key="3">
    <source>
        <dbReference type="Proteomes" id="UP000000763"/>
    </source>
</evidence>
<dbReference type="Proteomes" id="UP000000763">
    <property type="component" value="Chromosome 6"/>
</dbReference>
<organism evidence="2 3">
    <name type="scientific">Oryza sativa subsp. japonica</name>
    <name type="common">Rice</name>
    <dbReference type="NCBI Taxonomy" id="39947"/>
    <lineage>
        <taxon>Eukaryota</taxon>
        <taxon>Viridiplantae</taxon>
        <taxon>Streptophyta</taxon>
        <taxon>Embryophyta</taxon>
        <taxon>Tracheophyta</taxon>
        <taxon>Spermatophyta</taxon>
        <taxon>Magnoliopsida</taxon>
        <taxon>Liliopsida</taxon>
        <taxon>Poales</taxon>
        <taxon>Poaceae</taxon>
        <taxon>BOP clade</taxon>
        <taxon>Oryzoideae</taxon>
        <taxon>Oryzeae</taxon>
        <taxon>Oryzinae</taxon>
        <taxon>Oryza</taxon>
        <taxon>Oryza sativa</taxon>
    </lineage>
</organism>
<reference evidence="3" key="2">
    <citation type="journal article" date="2008" name="Nucleic Acids Res.">
        <title>The rice annotation project database (RAP-DB): 2008 update.</title>
        <authorList>
            <consortium name="The rice annotation project (RAP)"/>
        </authorList>
    </citation>
    <scope>GENOME REANNOTATION</scope>
    <source>
        <strain evidence="3">cv. Nipponbare</strain>
    </source>
</reference>
<proteinExistence type="predicted"/>
<protein>
    <submittedName>
        <fullName evidence="2">Uncharacterized protein</fullName>
    </submittedName>
</protein>
<dbReference type="AlphaFoldDB" id="Q9FPC2"/>
<name>Q9FPC2_ORYSJ</name>
<sequence>MVSKKLRPSNASDGGAAQTGCSTRPPGMAAETFFTAAPRPAIPRRKKYTEGPSTCHRNTKTSSNRKTRDAGSLNYTKPVTRNPLVVLHPVLSDVAAKSAWDPQPLLLMIGPSTSVFGHHGGLVFLRADDWLVGPDALWA</sequence>
<feature type="region of interest" description="Disordered" evidence="1">
    <location>
        <begin position="1"/>
        <end position="76"/>
    </location>
</feature>
<dbReference type="EMBL" id="AP002542">
    <property type="protein sequence ID" value="BAB19382.1"/>
    <property type="molecule type" value="Genomic_DNA"/>
</dbReference>
<evidence type="ECO:0000313" key="2">
    <source>
        <dbReference type="EMBL" id="BAB19382.1"/>
    </source>
</evidence>